<evidence type="ECO:0000256" key="5">
    <source>
        <dbReference type="ARBA" id="ARBA00023136"/>
    </source>
</evidence>
<evidence type="ECO:0000256" key="2">
    <source>
        <dbReference type="ARBA" id="ARBA00010663"/>
    </source>
</evidence>
<reference evidence="8 9" key="1">
    <citation type="journal article" date="2023" name="Insect Mol. Biol.">
        <title>Genome sequencing provides insights into the evolution of gene families encoding plant cell wall-degrading enzymes in longhorned beetles.</title>
        <authorList>
            <person name="Shin N.R."/>
            <person name="Okamura Y."/>
            <person name="Kirsch R."/>
            <person name="Pauchet Y."/>
        </authorList>
    </citation>
    <scope>NUCLEOTIDE SEQUENCE [LARGE SCALE GENOMIC DNA]</scope>
    <source>
        <strain evidence="8">EAD_L_NR</strain>
    </source>
</reference>
<dbReference type="InterPro" id="IPR000276">
    <property type="entry name" value="GPCR_Rhodpsn"/>
</dbReference>
<protein>
    <recommendedName>
        <fullName evidence="7">G-protein coupled receptors family 1 profile domain-containing protein</fullName>
    </recommendedName>
</protein>
<dbReference type="InterPro" id="IPR019427">
    <property type="entry name" value="7TM_GPCR_serpentine_rcpt_Srw"/>
</dbReference>
<comment type="caution">
    <text evidence="8">The sequence shown here is derived from an EMBL/GenBank/DDBJ whole genome shotgun (WGS) entry which is preliminary data.</text>
</comment>
<organism evidence="8 9">
    <name type="scientific">Exocentrus adspersus</name>
    <dbReference type="NCBI Taxonomy" id="1586481"/>
    <lineage>
        <taxon>Eukaryota</taxon>
        <taxon>Metazoa</taxon>
        <taxon>Ecdysozoa</taxon>
        <taxon>Arthropoda</taxon>
        <taxon>Hexapoda</taxon>
        <taxon>Insecta</taxon>
        <taxon>Pterygota</taxon>
        <taxon>Neoptera</taxon>
        <taxon>Endopterygota</taxon>
        <taxon>Coleoptera</taxon>
        <taxon>Polyphaga</taxon>
        <taxon>Cucujiformia</taxon>
        <taxon>Chrysomeloidea</taxon>
        <taxon>Cerambycidae</taxon>
        <taxon>Lamiinae</taxon>
        <taxon>Acanthocinini</taxon>
        <taxon>Exocentrus</taxon>
    </lineage>
</organism>
<sequence length="419" mass="47709">MIRIANATAFKLFVRRLLRNATFNVSEEDIKRIMDYNNITDGDVDAAASRPGSNNCGGASLERLAATYSEHYHPYVSISVCVFGTVANVLNIIVLTRKDMANAPINRILTALAVADMLLMIEYIPFAYYYHLELLGKRDFPYYGAVFMLMHNHVTQIMHTISVCLTLTLAVWRYLAIGYPERNHILCSDGRCTLAITICYILPILLCFPSYTIFEITTTTVTEEGQNFTLYHTTLDKEVEKDKTLLKINFWMFAVLIKLLPCFILTIISCWLIRTLFKAKKRKQVLRGYDSYPLTTNGKDVKRKISKAERRADRTTKMLVAVLLLFLLTEFPQGIFAFFIGLKGKDLFLVCYQDYGEVMDIMALLNGSINFILYCCMNRMFRATFGQLFKHKILAKWASAPPSEIHTTTVPNGSNTTAL</sequence>
<dbReference type="Pfam" id="PF10324">
    <property type="entry name" value="7TM_GPCR_Srw"/>
    <property type="match status" value="1"/>
</dbReference>
<dbReference type="PROSITE" id="PS50262">
    <property type="entry name" value="G_PROTEIN_RECEP_F1_2"/>
    <property type="match status" value="1"/>
</dbReference>
<proteinExistence type="inferred from homology"/>
<evidence type="ECO:0000313" key="9">
    <source>
        <dbReference type="Proteomes" id="UP001159042"/>
    </source>
</evidence>
<dbReference type="Gene3D" id="1.20.1070.10">
    <property type="entry name" value="Rhodopsin 7-helix transmembrane proteins"/>
    <property type="match status" value="1"/>
</dbReference>
<dbReference type="SUPFAM" id="SSF81321">
    <property type="entry name" value="Family A G protein-coupled receptor-like"/>
    <property type="match status" value="1"/>
</dbReference>
<dbReference type="PRINTS" id="PR00237">
    <property type="entry name" value="GPCRRHODOPSN"/>
</dbReference>
<dbReference type="InterPro" id="IPR017452">
    <property type="entry name" value="GPCR_Rhodpsn_7TM"/>
</dbReference>
<name>A0AAV8WGU8_9CUCU</name>
<evidence type="ECO:0000256" key="1">
    <source>
        <dbReference type="ARBA" id="ARBA00004370"/>
    </source>
</evidence>
<evidence type="ECO:0000256" key="6">
    <source>
        <dbReference type="SAM" id="Phobius"/>
    </source>
</evidence>
<keyword evidence="3 6" id="KW-0812">Transmembrane</keyword>
<dbReference type="PANTHER" id="PTHR46273:SF4">
    <property type="entry name" value="AT19640P"/>
    <property type="match status" value="1"/>
</dbReference>
<dbReference type="PANTHER" id="PTHR46273">
    <property type="entry name" value="MYOSUPPRESSIN RECEPTOR 1, ISOFORM B-RELATED"/>
    <property type="match status" value="1"/>
</dbReference>
<feature type="transmembrane region" description="Helical" evidence="6">
    <location>
        <begin position="150"/>
        <end position="172"/>
    </location>
</feature>
<feature type="transmembrane region" description="Helical" evidence="6">
    <location>
        <begin position="319"/>
        <end position="341"/>
    </location>
</feature>
<evidence type="ECO:0000313" key="8">
    <source>
        <dbReference type="EMBL" id="KAJ8925990.1"/>
    </source>
</evidence>
<dbReference type="Proteomes" id="UP001159042">
    <property type="component" value="Unassembled WGS sequence"/>
</dbReference>
<dbReference type="GO" id="GO:0008528">
    <property type="term" value="F:G protein-coupled peptide receptor activity"/>
    <property type="evidence" value="ECO:0007669"/>
    <property type="project" value="InterPro"/>
</dbReference>
<gene>
    <name evidence="8" type="ORF">NQ315_009845</name>
</gene>
<feature type="transmembrane region" description="Helical" evidence="6">
    <location>
        <begin position="361"/>
        <end position="381"/>
    </location>
</feature>
<feature type="transmembrane region" description="Helical" evidence="6">
    <location>
        <begin position="250"/>
        <end position="273"/>
    </location>
</feature>
<dbReference type="EMBL" id="JANEYG010000001">
    <property type="protein sequence ID" value="KAJ8925990.1"/>
    <property type="molecule type" value="Genomic_DNA"/>
</dbReference>
<comment type="similarity">
    <text evidence="2">Belongs to the G-protein coupled receptor 1 family.</text>
</comment>
<dbReference type="GO" id="GO:0005886">
    <property type="term" value="C:plasma membrane"/>
    <property type="evidence" value="ECO:0007669"/>
    <property type="project" value="TreeGrafter"/>
</dbReference>
<feature type="transmembrane region" description="Helical" evidence="6">
    <location>
        <begin position="75"/>
        <end position="96"/>
    </location>
</feature>
<keyword evidence="5 6" id="KW-0472">Membrane</keyword>
<accession>A0AAV8WGU8</accession>
<evidence type="ECO:0000259" key="7">
    <source>
        <dbReference type="PROSITE" id="PS50262"/>
    </source>
</evidence>
<keyword evidence="9" id="KW-1185">Reference proteome</keyword>
<dbReference type="InterPro" id="IPR053219">
    <property type="entry name" value="GPCR_Dmsr-1"/>
</dbReference>
<dbReference type="CDD" id="cd14978">
    <property type="entry name" value="7tmA_FMRFamide_R-like"/>
    <property type="match status" value="1"/>
</dbReference>
<feature type="domain" description="G-protein coupled receptors family 1 profile" evidence="7">
    <location>
        <begin position="87"/>
        <end position="374"/>
    </location>
</feature>
<dbReference type="AlphaFoldDB" id="A0AAV8WGU8"/>
<feature type="transmembrane region" description="Helical" evidence="6">
    <location>
        <begin position="193"/>
        <end position="214"/>
    </location>
</feature>
<evidence type="ECO:0000256" key="3">
    <source>
        <dbReference type="ARBA" id="ARBA00022692"/>
    </source>
</evidence>
<evidence type="ECO:0000256" key="4">
    <source>
        <dbReference type="ARBA" id="ARBA00022989"/>
    </source>
</evidence>
<keyword evidence="4 6" id="KW-1133">Transmembrane helix</keyword>
<comment type="subcellular location">
    <subcellularLocation>
        <location evidence="1">Membrane</location>
    </subcellularLocation>
</comment>
<feature type="transmembrane region" description="Helical" evidence="6">
    <location>
        <begin position="108"/>
        <end position="130"/>
    </location>
</feature>